<keyword evidence="1" id="KW-0812">Transmembrane</keyword>
<gene>
    <name evidence="2" type="ORF">CVU83_00790</name>
</gene>
<evidence type="ECO:0000313" key="2">
    <source>
        <dbReference type="EMBL" id="PKM89061.1"/>
    </source>
</evidence>
<evidence type="ECO:0008006" key="4">
    <source>
        <dbReference type="Google" id="ProtNLM"/>
    </source>
</evidence>
<dbReference type="AlphaFoldDB" id="A0A2N2E2Y8"/>
<proteinExistence type="predicted"/>
<keyword evidence="1" id="KW-1133">Transmembrane helix</keyword>
<sequence>MKNAIFSIIFVIGFAAGIILILGLFSAVLYIFGEGGDPGTILRFLREPAYLTITIILAAFAAVIGYFKRSLVKKFNEKMENFFA</sequence>
<organism evidence="2 3">
    <name type="scientific">Candidatus Falkowbacteria bacterium HGW-Falkowbacteria-2</name>
    <dbReference type="NCBI Taxonomy" id="2013769"/>
    <lineage>
        <taxon>Bacteria</taxon>
        <taxon>Candidatus Falkowiibacteriota</taxon>
    </lineage>
</organism>
<keyword evidence="1" id="KW-0472">Membrane</keyword>
<name>A0A2N2E2Y8_9BACT</name>
<reference evidence="2 3" key="1">
    <citation type="journal article" date="2017" name="ISME J.">
        <title>Potential for microbial H2 and metal transformations associated with novel bacteria and archaea in deep terrestrial subsurface sediments.</title>
        <authorList>
            <person name="Hernsdorf A.W."/>
            <person name="Amano Y."/>
            <person name="Miyakawa K."/>
            <person name="Ise K."/>
            <person name="Suzuki Y."/>
            <person name="Anantharaman K."/>
            <person name="Probst A."/>
            <person name="Burstein D."/>
            <person name="Thomas B.C."/>
            <person name="Banfield J.F."/>
        </authorList>
    </citation>
    <scope>NUCLEOTIDE SEQUENCE [LARGE SCALE GENOMIC DNA]</scope>
    <source>
        <strain evidence="2">HGW-Falkowbacteria-2</strain>
    </source>
</reference>
<evidence type="ECO:0000313" key="3">
    <source>
        <dbReference type="Proteomes" id="UP000233325"/>
    </source>
</evidence>
<protein>
    <recommendedName>
        <fullName evidence="4">MotA/TolQ/ExbB proton channel domain-containing protein</fullName>
    </recommendedName>
</protein>
<evidence type="ECO:0000256" key="1">
    <source>
        <dbReference type="SAM" id="Phobius"/>
    </source>
</evidence>
<feature type="transmembrane region" description="Helical" evidence="1">
    <location>
        <begin position="7"/>
        <end position="33"/>
    </location>
</feature>
<feature type="transmembrane region" description="Helical" evidence="1">
    <location>
        <begin position="48"/>
        <end position="67"/>
    </location>
</feature>
<comment type="caution">
    <text evidence="2">The sequence shown here is derived from an EMBL/GenBank/DDBJ whole genome shotgun (WGS) entry which is preliminary data.</text>
</comment>
<dbReference type="Proteomes" id="UP000233325">
    <property type="component" value="Unassembled WGS sequence"/>
</dbReference>
<accession>A0A2N2E2Y8</accession>
<dbReference type="EMBL" id="PHAH01000006">
    <property type="protein sequence ID" value="PKM89061.1"/>
    <property type="molecule type" value="Genomic_DNA"/>
</dbReference>